<dbReference type="Proteomes" id="UP000008956">
    <property type="component" value="Chromosome"/>
</dbReference>
<name>D4M5A3_9FIRM</name>
<reference evidence="1 2" key="2">
    <citation type="submission" date="2010-03" db="EMBL/GenBank/DDBJ databases">
        <authorList>
            <person name="Pajon A."/>
        </authorList>
    </citation>
    <scope>NUCLEOTIDE SEQUENCE [LARGE SCALE GENOMIC DNA]</scope>
    <source>
        <strain evidence="1 2">L2-14</strain>
    </source>
</reference>
<evidence type="ECO:0000313" key="2">
    <source>
        <dbReference type="Proteomes" id="UP000008956"/>
    </source>
</evidence>
<dbReference type="RefSeq" id="WP_015529003.1">
    <property type="nucleotide sequence ID" value="NC_021015.1"/>
</dbReference>
<gene>
    <name evidence="1" type="ORF">RTO_18590</name>
</gene>
<dbReference type="PATRIC" id="fig|657313.3.peg.1688"/>
<proteinExistence type="predicted"/>
<evidence type="ECO:0000313" key="1">
    <source>
        <dbReference type="EMBL" id="CBL26415.1"/>
    </source>
</evidence>
<accession>D4M5A3</accession>
<dbReference type="AlphaFoldDB" id="D4M5A3"/>
<dbReference type="KEGG" id="rto:RTO_18590"/>
<dbReference type="HOGENOM" id="CLU_3296054_0_0_9"/>
<reference evidence="1 2" key="1">
    <citation type="submission" date="2010-03" db="EMBL/GenBank/DDBJ databases">
        <title>The genome sequence of Ruminococcus torques L2-14.</title>
        <authorList>
            <consortium name="metaHIT consortium -- http://www.metahit.eu/"/>
            <person name="Pajon A."/>
            <person name="Turner K."/>
            <person name="Parkhill J."/>
            <person name="Duncan S."/>
            <person name="Flint H."/>
        </authorList>
    </citation>
    <scope>NUCLEOTIDE SEQUENCE [LARGE SCALE GENOMIC DNA]</scope>
    <source>
        <strain evidence="1 2">L2-14</strain>
    </source>
</reference>
<dbReference type="EMBL" id="FP929055">
    <property type="protein sequence ID" value="CBL26415.1"/>
    <property type="molecule type" value="Genomic_DNA"/>
</dbReference>
<sequence length="40" mass="4755">MGGIFYDDWKMLTEARNVKSVYLTHLIRAYDDEKAYKTLV</sequence>
<organism evidence="1 2">
    <name type="scientific">[Ruminococcus] torques L2-14</name>
    <dbReference type="NCBI Taxonomy" id="657313"/>
    <lineage>
        <taxon>Bacteria</taxon>
        <taxon>Bacillati</taxon>
        <taxon>Bacillota</taxon>
        <taxon>Clostridia</taxon>
        <taxon>Lachnospirales</taxon>
        <taxon>Lachnospiraceae</taxon>
        <taxon>Mediterraneibacter</taxon>
    </lineage>
</organism>
<protein>
    <submittedName>
        <fullName evidence="1">Uncharacterized protein</fullName>
    </submittedName>
</protein>